<feature type="domain" description="RNase H type-1" evidence="1">
    <location>
        <begin position="79"/>
        <end position="145"/>
    </location>
</feature>
<dbReference type="Pfam" id="PF13456">
    <property type="entry name" value="RVT_3"/>
    <property type="match status" value="1"/>
</dbReference>
<organism evidence="2 3">
    <name type="scientific">Cuscuta europaea</name>
    <name type="common">European dodder</name>
    <dbReference type="NCBI Taxonomy" id="41803"/>
    <lineage>
        <taxon>Eukaryota</taxon>
        <taxon>Viridiplantae</taxon>
        <taxon>Streptophyta</taxon>
        <taxon>Embryophyta</taxon>
        <taxon>Tracheophyta</taxon>
        <taxon>Spermatophyta</taxon>
        <taxon>Magnoliopsida</taxon>
        <taxon>eudicotyledons</taxon>
        <taxon>Gunneridae</taxon>
        <taxon>Pentapetalae</taxon>
        <taxon>asterids</taxon>
        <taxon>lamiids</taxon>
        <taxon>Solanales</taxon>
        <taxon>Convolvulaceae</taxon>
        <taxon>Cuscuteae</taxon>
        <taxon>Cuscuta</taxon>
        <taxon>Cuscuta subgen. Cuscuta</taxon>
    </lineage>
</organism>
<keyword evidence="3" id="KW-1185">Reference proteome</keyword>
<evidence type="ECO:0000313" key="3">
    <source>
        <dbReference type="Proteomes" id="UP001152484"/>
    </source>
</evidence>
<proteinExistence type="predicted"/>
<dbReference type="Gene3D" id="3.30.420.10">
    <property type="entry name" value="Ribonuclease H-like superfamily/Ribonuclease H"/>
    <property type="match status" value="1"/>
</dbReference>
<dbReference type="PANTHER" id="PTHR47074:SF11">
    <property type="entry name" value="REVERSE TRANSCRIPTASE-LIKE PROTEIN"/>
    <property type="match status" value="1"/>
</dbReference>
<dbReference type="InterPro" id="IPR002156">
    <property type="entry name" value="RNaseH_domain"/>
</dbReference>
<gene>
    <name evidence="2" type="ORF">CEURO_LOCUS13837</name>
</gene>
<dbReference type="InterPro" id="IPR052929">
    <property type="entry name" value="RNase_H-like_EbsB-rel"/>
</dbReference>
<dbReference type="EMBL" id="CAMAPE010000035">
    <property type="protein sequence ID" value="CAH9097431.1"/>
    <property type="molecule type" value="Genomic_DNA"/>
</dbReference>
<dbReference type="InterPro" id="IPR044730">
    <property type="entry name" value="RNase_H-like_dom_plant"/>
</dbReference>
<dbReference type="InterPro" id="IPR036397">
    <property type="entry name" value="RNaseH_sf"/>
</dbReference>
<evidence type="ECO:0000259" key="1">
    <source>
        <dbReference type="Pfam" id="PF13456"/>
    </source>
</evidence>
<reference evidence="2" key="1">
    <citation type="submission" date="2022-07" db="EMBL/GenBank/DDBJ databases">
        <authorList>
            <person name="Macas J."/>
            <person name="Novak P."/>
            <person name="Neumann P."/>
        </authorList>
    </citation>
    <scope>NUCLEOTIDE SEQUENCE</scope>
</reference>
<dbReference type="GO" id="GO:0003676">
    <property type="term" value="F:nucleic acid binding"/>
    <property type="evidence" value="ECO:0007669"/>
    <property type="project" value="InterPro"/>
</dbReference>
<dbReference type="Proteomes" id="UP001152484">
    <property type="component" value="Unassembled WGS sequence"/>
</dbReference>
<dbReference type="AlphaFoldDB" id="A0A9P1EDK1"/>
<comment type="caution">
    <text evidence="2">The sequence shown here is derived from an EMBL/GenBank/DDBJ whole genome shotgun (WGS) entry which is preliminary data.</text>
</comment>
<accession>A0A9P1EDK1</accession>
<protein>
    <recommendedName>
        <fullName evidence="1">RNase H type-1 domain-containing protein</fullName>
    </recommendedName>
</protein>
<dbReference type="PANTHER" id="PTHR47074">
    <property type="entry name" value="BNAC02G40300D PROTEIN"/>
    <property type="match status" value="1"/>
</dbReference>
<name>A0A9P1EDK1_CUSEU</name>
<dbReference type="CDD" id="cd06222">
    <property type="entry name" value="RNase_H_like"/>
    <property type="match status" value="1"/>
</dbReference>
<dbReference type="GO" id="GO:0004523">
    <property type="term" value="F:RNA-DNA hybrid ribonuclease activity"/>
    <property type="evidence" value="ECO:0007669"/>
    <property type="project" value="InterPro"/>
</dbReference>
<sequence length="146" mass="16390">MNLEFQTRRKAALEKMIWCERNHRVWQGAMSIAQQLFHRAGALVDGWSRAQAIQRNKVQQEFSPATVWCRPTTGKLKLNVDAAVRPNTCGLSWCFRDENGSFIAGAARPWLGILSPLSAELVGIQETLSWVKQNGCTEMEVETDAA</sequence>
<evidence type="ECO:0000313" key="2">
    <source>
        <dbReference type="EMBL" id="CAH9097431.1"/>
    </source>
</evidence>
<dbReference type="OrthoDB" id="1674010at2759"/>